<proteinExistence type="inferred from homology"/>
<dbReference type="FunFam" id="3.40.50.620:FF:000020">
    <property type="entry name" value="Valine--tRNA ligase, mitochondrial"/>
    <property type="match status" value="1"/>
</dbReference>
<dbReference type="InterPro" id="IPR009080">
    <property type="entry name" value="tRNAsynth_Ia_anticodon-bd"/>
</dbReference>
<keyword evidence="6 13" id="KW-0547">Nucleotide-binding</keyword>
<dbReference type="InterPro" id="IPR013155">
    <property type="entry name" value="M/V/L/I-tRNA-synth_anticd-bd"/>
</dbReference>
<dbReference type="STRING" id="307972.A0A2G8JKP8"/>
<evidence type="ECO:0000256" key="6">
    <source>
        <dbReference type="ARBA" id="ARBA00022741"/>
    </source>
</evidence>
<dbReference type="EMBL" id="MRZV01001702">
    <property type="protein sequence ID" value="PIK36300.1"/>
    <property type="molecule type" value="Genomic_DNA"/>
</dbReference>
<evidence type="ECO:0000256" key="2">
    <source>
        <dbReference type="ARBA" id="ARBA00005594"/>
    </source>
</evidence>
<evidence type="ECO:0000256" key="7">
    <source>
        <dbReference type="ARBA" id="ARBA00022840"/>
    </source>
</evidence>
<dbReference type="HAMAP" id="MF_02004">
    <property type="entry name" value="Val_tRNA_synth_type1"/>
    <property type="match status" value="1"/>
</dbReference>
<feature type="domain" description="Methionyl/Valyl/Leucyl/Isoleucyl-tRNA synthetase anticodon-binding" evidence="16">
    <location>
        <begin position="722"/>
        <end position="867"/>
    </location>
</feature>
<evidence type="ECO:0000256" key="9">
    <source>
        <dbReference type="ARBA" id="ARBA00023054"/>
    </source>
</evidence>
<keyword evidence="8 13" id="KW-0648">Protein biosynthesis</keyword>
<evidence type="ECO:0000256" key="12">
    <source>
        <dbReference type="ARBA" id="ARBA00047552"/>
    </source>
</evidence>
<evidence type="ECO:0000256" key="10">
    <source>
        <dbReference type="ARBA" id="ARBA00023146"/>
    </source>
</evidence>
<dbReference type="Gene3D" id="3.40.50.620">
    <property type="entry name" value="HUPs"/>
    <property type="match status" value="2"/>
</dbReference>
<accession>A0A2G8JKP8</accession>
<dbReference type="GO" id="GO:0004832">
    <property type="term" value="F:valine-tRNA ligase activity"/>
    <property type="evidence" value="ECO:0007669"/>
    <property type="project" value="UniProtKB-EC"/>
</dbReference>
<keyword evidence="9 14" id="KW-0175">Coiled coil</keyword>
<dbReference type="SUPFAM" id="SSF50677">
    <property type="entry name" value="ValRS/IleRS/LeuRS editing domain"/>
    <property type="match status" value="1"/>
</dbReference>
<comment type="similarity">
    <text evidence="2 13">Belongs to the class-I aminoacyl-tRNA synthetase family.</text>
</comment>
<comment type="catalytic activity">
    <reaction evidence="12">
        <text>tRNA(Val) + L-valine + ATP = L-valyl-tRNA(Val) + AMP + diphosphate</text>
        <dbReference type="Rhea" id="RHEA:10704"/>
        <dbReference type="Rhea" id="RHEA-COMP:9672"/>
        <dbReference type="Rhea" id="RHEA-COMP:9708"/>
        <dbReference type="ChEBI" id="CHEBI:30616"/>
        <dbReference type="ChEBI" id="CHEBI:33019"/>
        <dbReference type="ChEBI" id="CHEBI:57762"/>
        <dbReference type="ChEBI" id="CHEBI:78442"/>
        <dbReference type="ChEBI" id="CHEBI:78537"/>
        <dbReference type="ChEBI" id="CHEBI:456215"/>
        <dbReference type="EC" id="6.1.1.9"/>
    </reaction>
</comment>
<dbReference type="CDD" id="cd07962">
    <property type="entry name" value="Anticodon_Ia_Val"/>
    <property type="match status" value="1"/>
</dbReference>
<evidence type="ECO:0000256" key="1">
    <source>
        <dbReference type="ARBA" id="ARBA00004496"/>
    </source>
</evidence>
<dbReference type="FunFam" id="1.10.730.10:FF:000009">
    <property type="entry name" value="Valine--tRNA ligase, mitochondrial"/>
    <property type="match status" value="1"/>
</dbReference>
<comment type="subcellular location">
    <subcellularLocation>
        <location evidence="1">Cytoplasm</location>
    </subcellularLocation>
</comment>
<dbReference type="PANTHER" id="PTHR11946">
    <property type="entry name" value="VALYL-TRNA SYNTHETASES"/>
    <property type="match status" value="1"/>
</dbReference>
<comment type="caution">
    <text evidence="17">The sequence shown here is derived from an EMBL/GenBank/DDBJ whole genome shotgun (WGS) entry which is preliminary data.</text>
</comment>
<evidence type="ECO:0000256" key="13">
    <source>
        <dbReference type="RuleBase" id="RU363035"/>
    </source>
</evidence>
<dbReference type="PRINTS" id="PR00986">
    <property type="entry name" value="TRNASYNTHVAL"/>
</dbReference>
<evidence type="ECO:0000313" key="18">
    <source>
        <dbReference type="Proteomes" id="UP000230750"/>
    </source>
</evidence>
<dbReference type="Pfam" id="PF08264">
    <property type="entry name" value="Anticodon_1"/>
    <property type="match status" value="1"/>
</dbReference>
<dbReference type="InterPro" id="IPR009008">
    <property type="entry name" value="Val/Leu/Ile-tRNA-synth_edit"/>
</dbReference>
<dbReference type="PROSITE" id="PS00178">
    <property type="entry name" value="AA_TRNA_LIGASE_I"/>
    <property type="match status" value="1"/>
</dbReference>
<feature type="domain" description="Aminoacyl-tRNA synthetase class Ia" evidence="15">
    <location>
        <begin position="60"/>
        <end position="677"/>
    </location>
</feature>
<dbReference type="PANTHER" id="PTHR11946:SF109">
    <property type="entry name" value="VALINE--TRNA LIGASE"/>
    <property type="match status" value="1"/>
</dbReference>
<feature type="coiled-coil region" evidence="14">
    <location>
        <begin position="932"/>
        <end position="994"/>
    </location>
</feature>
<dbReference type="Gene3D" id="1.10.730.10">
    <property type="entry name" value="Isoleucyl-tRNA Synthetase, Domain 1"/>
    <property type="match status" value="1"/>
</dbReference>
<dbReference type="InterPro" id="IPR033705">
    <property type="entry name" value="Anticodon_Ia_Val"/>
</dbReference>
<gene>
    <name evidence="17" type="ORF">BSL78_26867</name>
</gene>
<evidence type="ECO:0000256" key="14">
    <source>
        <dbReference type="SAM" id="Coils"/>
    </source>
</evidence>
<dbReference type="OrthoDB" id="629407at2759"/>
<dbReference type="SUPFAM" id="SSF47323">
    <property type="entry name" value="Anticodon-binding domain of a subclass of class I aminoacyl-tRNA synthetases"/>
    <property type="match status" value="1"/>
</dbReference>
<evidence type="ECO:0000256" key="3">
    <source>
        <dbReference type="ARBA" id="ARBA00013169"/>
    </source>
</evidence>
<dbReference type="Pfam" id="PF00133">
    <property type="entry name" value="tRNA-synt_1"/>
    <property type="match status" value="1"/>
</dbReference>
<evidence type="ECO:0000259" key="16">
    <source>
        <dbReference type="Pfam" id="PF08264"/>
    </source>
</evidence>
<evidence type="ECO:0000256" key="4">
    <source>
        <dbReference type="ARBA" id="ARBA00022490"/>
    </source>
</evidence>
<dbReference type="SUPFAM" id="SSF52374">
    <property type="entry name" value="Nucleotidylyl transferase"/>
    <property type="match status" value="1"/>
</dbReference>
<protein>
    <recommendedName>
        <fullName evidence="3">valine--tRNA ligase</fullName>
        <ecNumber evidence="3">6.1.1.9</ecNumber>
    </recommendedName>
    <alternativeName>
        <fullName evidence="11">Valyl-tRNA synthetase</fullName>
    </alternativeName>
</protein>
<dbReference type="FunFam" id="3.40.50.620:FF:000078">
    <property type="entry name" value="Valine--tRNA ligase, mitochondrial"/>
    <property type="match status" value="1"/>
</dbReference>
<evidence type="ECO:0000256" key="11">
    <source>
        <dbReference type="ARBA" id="ARBA00029936"/>
    </source>
</evidence>
<name>A0A2G8JKP8_STIJA</name>
<dbReference type="EC" id="6.1.1.9" evidence="3"/>
<dbReference type="CDD" id="cd00817">
    <property type="entry name" value="ValRS_core"/>
    <property type="match status" value="1"/>
</dbReference>
<dbReference type="InterPro" id="IPR002303">
    <property type="entry name" value="Valyl-tRNA_ligase"/>
</dbReference>
<dbReference type="GO" id="GO:0006438">
    <property type="term" value="P:valyl-tRNA aminoacylation"/>
    <property type="evidence" value="ECO:0007669"/>
    <property type="project" value="InterPro"/>
</dbReference>
<dbReference type="InterPro" id="IPR002300">
    <property type="entry name" value="aa-tRNA-synth_Ia"/>
</dbReference>
<dbReference type="NCBIfam" id="TIGR00422">
    <property type="entry name" value="valS"/>
    <property type="match status" value="1"/>
</dbReference>
<dbReference type="NCBIfam" id="NF004349">
    <property type="entry name" value="PRK05729.1"/>
    <property type="match status" value="1"/>
</dbReference>
<keyword evidence="10 13" id="KW-0030">Aminoacyl-tRNA synthetase</keyword>
<dbReference type="InterPro" id="IPR001412">
    <property type="entry name" value="aa-tRNA-synth_I_CS"/>
</dbReference>
<evidence type="ECO:0000259" key="15">
    <source>
        <dbReference type="Pfam" id="PF00133"/>
    </source>
</evidence>
<dbReference type="Proteomes" id="UP000230750">
    <property type="component" value="Unassembled WGS sequence"/>
</dbReference>
<evidence type="ECO:0000313" key="17">
    <source>
        <dbReference type="EMBL" id="PIK36300.1"/>
    </source>
</evidence>
<sequence length="995" mass="114876">MLRKSITHRTGWQNLWLYKTITQKSQRRLLSLSCIRHEKKKDTSCPLPKSYDPSFVESGWYSWWEQSGFFWPEYSSRKKLKNDKEKPFIMCLPPPNVTGTLHLGHALMVAIQDSLIRWHRMHGRETLWIPGVDHAGIATQIVVEKKLWKEQRILRHQMGREKFVEEVWRWREECGHEIDEQFKRLGASLDWSRPNFTMSEEFSRAVQEAFITLHEDGTIYRGNRLVNWSCSLRSTISDIEVEKQSIEGATAFQVPGYQDPIQFGYMYYFSYPVVGSGSEIPVATTRIETMLGDVAIAVHPEDTRYKHLIGQEVIHPFVDRLLPIITSETVDMEFGTGAVKITPAHDFNDYDVGKRHSLDLVNILTEMGLPRFHAREKIIEALKLKGLYQGKKEHAMVVPVYSRSKDIVEPLLKEQWFVRCDDLAKEAIAAVDNGDLVIQPMMHQKTWNHWLTNIRDWCISRQLWWGHRIPAYHVKLKHGHPMNDEVDKPDLWVSGHSYEDAIKKAAEKLKVDRKFLELTQDVDVLDTWFSSALFPFAVHGWPSQTEDLNRFYPSTLLETGHDILFFWVARMVMMGQKLTGVLPFKEVYLHSMVRDAHGRKMSKSLGNVIDPVDVIQGASLESLHARLDEGLLDHVERERSRMGQAADYPKGIPECGTDALRFALCTYRAQVDDINLDVNKVQMYRFFCNKIWNASLFTINALDEGYKPLLLSEILPDCSLMDRWILSRLSSTVRVVNDGFHGYDFPVVTSAMYKFWVHNLCDVYLESIKSIVRSEEREALVSKNVLHICVEAGLRLLSPFMPFLSEELFQRLSRRPQVDEPSICLAPYPTTEELPTLDVQLEDKVRLCLDIVSRIRSIQSEFGISKATGYIMCNNVELRDVIIDMCPTMRTLSKCKILTVCEQEPTGCLATTISTDCALFVEAKDFNVSEILTKLRRKSSKAEAELSKLKQQMSIENYEQKVPIQIREKHTERMQVLKTDVERLQTALLALENVT</sequence>
<evidence type="ECO:0000256" key="5">
    <source>
        <dbReference type="ARBA" id="ARBA00022598"/>
    </source>
</evidence>
<dbReference type="AlphaFoldDB" id="A0A2G8JKP8"/>
<dbReference type="GO" id="GO:0005524">
    <property type="term" value="F:ATP binding"/>
    <property type="evidence" value="ECO:0007669"/>
    <property type="project" value="UniProtKB-KW"/>
</dbReference>
<keyword evidence="4" id="KW-0963">Cytoplasm</keyword>
<evidence type="ECO:0000256" key="8">
    <source>
        <dbReference type="ARBA" id="ARBA00022917"/>
    </source>
</evidence>
<dbReference type="GO" id="GO:0005829">
    <property type="term" value="C:cytosol"/>
    <property type="evidence" value="ECO:0007669"/>
    <property type="project" value="TreeGrafter"/>
</dbReference>
<keyword evidence="7 13" id="KW-0067">ATP-binding</keyword>
<dbReference type="FunFam" id="3.90.740.10:FF:000010">
    <property type="entry name" value="Valine--tRNA ligase"/>
    <property type="match status" value="1"/>
</dbReference>
<keyword evidence="5 13" id="KW-0436">Ligase</keyword>
<dbReference type="GO" id="GO:0002161">
    <property type="term" value="F:aminoacyl-tRNA deacylase activity"/>
    <property type="evidence" value="ECO:0007669"/>
    <property type="project" value="InterPro"/>
</dbReference>
<keyword evidence="18" id="KW-1185">Reference proteome</keyword>
<organism evidence="17 18">
    <name type="scientific">Stichopus japonicus</name>
    <name type="common">Sea cucumber</name>
    <dbReference type="NCBI Taxonomy" id="307972"/>
    <lineage>
        <taxon>Eukaryota</taxon>
        <taxon>Metazoa</taxon>
        <taxon>Echinodermata</taxon>
        <taxon>Eleutherozoa</taxon>
        <taxon>Echinozoa</taxon>
        <taxon>Holothuroidea</taxon>
        <taxon>Aspidochirotacea</taxon>
        <taxon>Aspidochirotida</taxon>
        <taxon>Stichopodidae</taxon>
        <taxon>Apostichopus</taxon>
    </lineage>
</organism>
<dbReference type="InterPro" id="IPR014729">
    <property type="entry name" value="Rossmann-like_a/b/a_fold"/>
</dbReference>
<reference evidence="17 18" key="1">
    <citation type="journal article" date="2017" name="PLoS Biol.">
        <title>The sea cucumber genome provides insights into morphological evolution and visceral regeneration.</title>
        <authorList>
            <person name="Zhang X."/>
            <person name="Sun L."/>
            <person name="Yuan J."/>
            <person name="Sun Y."/>
            <person name="Gao Y."/>
            <person name="Zhang L."/>
            <person name="Li S."/>
            <person name="Dai H."/>
            <person name="Hamel J.F."/>
            <person name="Liu C."/>
            <person name="Yu Y."/>
            <person name="Liu S."/>
            <person name="Lin W."/>
            <person name="Guo K."/>
            <person name="Jin S."/>
            <person name="Xu P."/>
            <person name="Storey K.B."/>
            <person name="Huan P."/>
            <person name="Zhang T."/>
            <person name="Zhou Y."/>
            <person name="Zhang J."/>
            <person name="Lin C."/>
            <person name="Li X."/>
            <person name="Xing L."/>
            <person name="Huo D."/>
            <person name="Sun M."/>
            <person name="Wang L."/>
            <person name="Mercier A."/>
            <person name="Li F."/>
            <person name="Yang H."/>
            <person name="Xiang J."/>
        </authorList>
    </citation>
    <scope>NUCLEOTIDE SEQUENCE [LARGE SCALE GENOMIC DNA]</scope>
    <source>
        <strain evidence="17">Shaxun</strain>
        <tissue evidence="17">Muscle</tissue>
    </source>
</reference>